<evidence type="ECO:0000256" key="1">
    <source>
        <dbReference type="ARBA" id="ARBA00001933"/>
    </source>
</evidence>
<feature type="binding site" evidence="5">
    <location>
        <position position="317"/>
    </location>
    <ligand>
        <name>substrate</name>
    </ligand>
</feature>
<dbReference type="Proteomes" id="UP000192738">
    <property type="component" value="Unassembled WGS sequence"/>
</dbReference>
<dbReference type="EMBL" id="FWXI01000008">
    <property type="protein sequence ID" value="SMC74895.1"/>
    <property type="molecule type" value="Genomic_DNA"/>
</dbReference>
<dbReference type="PANTHER" id="PTHR43727:SF2">
    <property type="entry name" value="GROUP IV DECARBOXYLASE"/>
    <property type="match status" value="1"/>
</dbReference>
<evidence type="ECO:0000259" key="9">
    <source>
        <dbReference type="Pfam" id="PF02784"/>
    </source>
</evidence>
<comment type="pathway">
    <text evidence="5 8">Amino-acid biosynthesis; L-lysine biosynthesis via DAP pathway; L-lysine from DL-2,6-diaminopimelate: step 1/1.</text>
</comment>
<proteinExistence type="inferred from homology"/>
<reference evidence="10 11" key="1">
    <citation type="submission" date="2017-04" db="EMBL/GenBank/DDBJ databases">
        <authorList>
            <person name="Afonso C.L."/>
            <person name="Miller P.J."/>
            <person name="Scott M.A."/>
            <person name="Spackman E."/>
            <person name="Goraichik I."/>
            <person name="Dimitrov K.M."/>
            <person name="Suarez D.L."/>
            <person name="Swayne D.E."/>
        </authorList>
    </citation>
    <scope>NUCLEOTIDE SEQUENCE [LARGE SCALE GENOMIC DNA]</scope>
    <source>
        <strain evidence="10 11">DSM 5090</strain>
    </source>
</reference>
<evidence type="ECO:0000256" key="2">
    <source>
        <dbReference type="ARBA" id="ARBA00022793"/>
    </source>
</evidence>
<dbReference type="PRINTS" id="PR01181">
    <property type="entry name" value="DAPDCRBXLASE"/>
</dbReference>
<keyword evidence="2 5" id="KW-0210">Decarboxylase</keyword>
<dbReference type="GO" id="GO:0009089">
    <property type="term" value="P:lysine biosynthetic process via diaminopimelate"/>
    <property type="evidence" value="ECO:0007669"/>
    <property type="project" value="UniProtKB-UniRule"/>
</dbReference>
<dbReference type="GO" id="GO:0008836">
    <property type="term" value="F:diaminopimelate decarboxylase activity"/>
    <property type="evidence" value="ECO:0007669"/>
    <property type="project" value="UniProtKB-UniRule"/>
</dbReference>
<dbReference type="STRING" id="112901.SAMN04488500_10855"/>
<feature type="domain" description="Orn/DAP/Arg decarboxylase 2 N-terminal" evidence="9">
    <location>
        <begin position="39"/>
        <end position="281"/>
    </location>
</feature>
<dbReference type="Gene3D" id="2.40.37.10">
    <property type="entry name" value="Lyase, Ornithine Decarboxylase, Chain A, domain 1"/>
    <property type="match status" value="1"/>
</dbReference>
<feature type="binding site" evidence="5">
    <location>
        <position position="347"/>
    </location>
    <ligand>
        <name>substrate</name>
    </ligand>
</feature>
<protein>
    <recommendedName>
        <fullName evidence="5 6">Diaminopimelate decarboxylase</fullName>
        <shortName evidence="5">DAP decarboxylase</shortName>
        <shortName evidence="5">DAPDC</shortName>
        <ecNumber evidence="5 6">4.1.1.20</ecNumber>
    </recommendedName>
</protein>
<keyword evidence="5" id="KW-0028">Amino-acid biosynthesis</keyword>
<dbReference type="InterPro" id="IPR002986">
    <property type="entry name" value="DAP_deCOOHase_LysA"/>
</dbReference>
<dbReference type="PANTHER" id="PTHR43727">
    <property type="entry name" value="DIAMINOPIMELATE DECARBOXYLASE"/>
    <property type="match status" value="1"/>
</dbReference>
<evidence type="ECO:0000256" key="5">
    <source>
        <dbReference type="HAMAP-Rule" id="MF_02120"/>
    </source>
</evidence>
<dbReference type="CDD" id="cd06828">
    <property type="entry name" value="PLPDE_III_DapDC"/>
    <property type="match status" value="1"/>
</dbReference>
<evidence type="ECO:0000313" key="11">
    <source>
        <dbReference type="Proteomes" id="UP000192738"/>
    </source>
</evidence>
<dbReference type="GO" id="GO:0030170">
    <property type="term" value="F:pyridoxal phosphate binding"/>
    <property type="evidence" value="ECO:0007669"/>
    <property type="project" value="UniProtKB-UniRule"/>
</dbReference>
<keyword evidence="5 8" id="KW-0457">Lysine biosynthesis</keyword>
<feature type="binding site" evidence="5">
    <location>
        <position position="375"/>
    </location>
    <ligand>
        <name>substrate</name>
    </ligand>
</feature>
<evidence type="ECO:0000256" key="8">
    <source>
        <dbReference type="RuleBase" id="RU003738"/>
    </source>
</evidence>
<comment type="cofactor">
    <cofactor evidence="1 5 7 8">
        <name>pyridoxal 5'-phosphate</name>
        <dbReference type="ChEBI" id="CHEBI:597326"/>
    </cofactor>
</comment>
<dbReference type="SUPFAM" id="SSF50621">
    <property type="entry name" value="Alanine racemase C-terminal domain-like"/>
    <property type="match status" value="1"/>
</dbReference>
<accession>A0A1W2BPK9</accession>
<dbReference type="HAMAP" id="MF_02120">
    <property type="entry name" value="LysA"/>
    <property type="match status" value="1"/>
</dbReference>
<evidence type="ECO:0000313" key="10">
    <source>
        <dbReference type="EMBL" id="SMC74895.1"/>
    </source>
</evidence>
<name>A0A1W2BPK9_9FIRM</name>
<comment type="similarity">
    <text evidence="5">Belongs to the Orn/Lys/Arg decarboxylase class-II family. LysA subfamily.</text>
</comment>
<dbReference type="PRINTS" id="PR01179">
    <property type="entry name" value="ODADCRBXLASE"/>
</dbReference>
<dbReference type="InterPro" id="IPR000183">
    <property type="entry name" value="Orn/DAP/Arg_de-COase"/>
</dbReference>
<feature type="binding site" evidence="5">
    <location>
        <position position="277"/>
    </location>
    <ligand>
        <name>substrate</name>
    </ligand>
</feature>
<feature type="binding site" evidence="5">
    <location>
        <position position="313"/>
    </location>
    <ligand>
        <name>substrate</name>
    </ligand>
</feature>
<evidence type="ECO:0000256" key="7">
    <source>
        <dbReference type="PIRSR" id="PIRSR600183-50"/>
    </source>
</evidence>
<sequence length="422" mass="47661">MQYIQAKVTQEANFYGKLNPVELIEKYGGPLYIYSERILRERCRDIKRLMRGPNFIVNYSAKANSNLSLLKIIKDEGCCVDAMSPGEIYVQLQAGFQPAQILYIGNNVSAEEMNYAINQGIQVSVDSLSQLELYGKINPHSTVVARFNTGVGAGHHKKVVTGGEKTKFGIETAFIPEVKDILQKYHLRLIGINQHIGSHFMDTHSYISGVQALLDVATQFPDLEFIDLGGGFGIPYHKYENEQRLDLAELSEKLEVILTKWVNTYGKQMNFKVEPGRYLVAECGILLGKVHTVKTNYMTKYIGTDLGFNVLMRPVLYNSYHDIEIYRSSNMQSRCQEAVTIVGNICESGDIIAEERKLPEVFEEDIIGVLDAGAYGYSMASNYNNRLRPAEVLITTQGDDVLIRQRETLEDLVRHYNSNAHY</sequence>
<dbReference type="Pfam" id="PF02784">
    <property type="entry name" value="Orn_Arg_deC_N"/>
    <property type="match status" value="1"/>
</dbReference>
<dbReference type="InterPro" id="IPR009006">
    <property type="entry name" value="Ala_racemase/Decarboxylase_C"/>
</dbReference>
<feature type="binding site" evidence="5">
    <location>
        <position position="231"/>
    </location>
    <ligand>
        <name>pyridoxal 5'-phosphate</name>
        <dbReference type="ChEBI" id="CHEBI:597326"/>
    </ligand>
</feature>
<dbReference type="NCBIfam" id="TIGR01048">
    <property type="entry name" value="lysA"/>
    <property type="match status" value="1"/>
</dbReference>
<feature type="binding site" evidence="5">
    <location>
        <begin position="274"/>
        <end position="277"/>
    </location>
    <ligand>
        <name>pyridoxal 5'-phosphate</name>
        <dbReference type="ChEBI" id="CHEBI:597326"/>
    </ligand>
</feature>
<dbReference type="EC" id="4.1.1.20" evidence="5 6"/>
<dbReference type="OrthoDB" id="9802241at2"/>
<keyword evidence="3 5" id="KW-0663">Pyridoxal phosphate</keyword>
<dbReference type="FunFam" id="3.20.20.10:FF:000003">
    <property type="entry name" value="Diaminopimelate decarboxylase"/>
    <property type="match status" value="1"/>
</dbReference>
<dbReference type="InterPro" id="IPR022644">
    <property type="entry name" value="De-COase2_N"/>
</dbReference>
<feature type="modified residue" description="N6-(pyridoxal phosphate)lysine" evidence="5 7">
    <location>
        <position position="62"/>
    </location>
</feature>
<comment type="function">
    <text evidence="5">Specifically catalyzes the decarboxylation of meso-diaminopimelate (meso-DAP) to L-lysine.</text>
</comment>
<dbReference type="InterPro" id="IPR022657">
    <property type="entry name" value="De-COase2_CS"/>
</dbReference>
<feature type="active site" description="Proton donor" evidence="7">
    <location>
        <position position="346"/>
    </location>
</feature>
<dbReference type="AlphaFoldDB" id="A0A1W2BPK9"/>
<dbReference type="SUPFAM" id="SSF51419">
    <property type="entry name" value="PLP-binding barrel"/>
    <property type="match status" value="1"/>
</dbReference>
<dbReference type="Gene3D" id="3.20.20.10">
    <property type="entry name" value="Alanine racemase"/>
    <property type="match status" value="1"/>
</dbReference>
<dbReference type="UniPathway" id="UPA00034">
    <property type="reaction ID" value="UER00027"/>
</dbReference>
<keyword evidence="4 5" id="KW-0456">Lyase</keyword>
<dbReference type="RefSeq" id="WP_084575761.1">
    <property type="nucleotide sequence ID" value="NZ_CP155572.1"/>
</dbReference>
<gene>
    <name evidence="5" type="primary">lysA</name>
    <name evidence="10" type="ORF">SAMN04488500_10855</name>
</gene>
<keyword evidence="11" id="KW-1185">Reference proteome</keyword>
<evidence type="ECO:0000256" key="6">
    <source>
        <dbReference type="NCBIfam" id="TIGR01048"/>
    </source>
</evidence>
<organism evidence="10 11">
    <name type="scientific">Sporomusa malonica</name>
    <dbReference type="NCBI Taxonomy" id="112901"/>
    <lineage>
        <taxon>Bacteria</taxon>
        <taxon>Bacillati</taxon>
        <taxon>Bacillota</taxon>
        <taxon>Negativicutes</taxon>
        <taxon>Selenomonadales</taxon>
        <taxon>Sporomusaceae</taxon>
        <taxon>Sporomusa</taxon>
    </lineage>
</organism>
<comment type="catalytic activity">
    <reaction evidence="5 8">
        <text>meso-2,6-diaminopimelate + H(+) = L-lysine + CO2</text>
        <dbReference type="Rhea" id="RHEA:15101"/>
        <dbReference type="ChEBI" id="CHEBI:15378"/>
        <dbReference type="ChEBI" id="CHEBI:16526"/>
        <dbReference type="ChEBI" id="CHEBI:32551"/>
        <dbReference type="ChEBI" id="CHEBI:57791"/>
        <dbReference type="EC" id="4.1.1.20"/>
    </reaction>
</comment>
<dbReference type="InterPro" id="IPR029066">
    <property type="entry name" value="PLP-binding_barrel"/>
</dbReference>
<evidence type="ECO:0000256" key="4">
    <source>
        <dbReference type="ARBA" id="ARBA00023239"/>
    </source>
</evidence>
<comment type="subunit">
    <text evidence="5">Homodimer.</text>
</comment>
<dbReference type="PROSITE" id="PS00879">
    <property type="entry name" value="ODR_DC_2_2"/>
    <property type="match status" value="1"/>
</dbReference>
<evidence type="ECO:0000256" key="3">
    <source>
        <dbReference type="ARBA" id="ARBA00022898"/>
    </source>
</evidence>
<feature type="binding site" evidence="5">
    <location>
        <position position="375"/>
    </location>
    <ligand>
        <name>pyridoxal 5'-phosphate</name>
        <dbReference type="ChEBI" id="CHEBI:597326"/>
    </ligand>
</feature>